<dbReference type="InterPro" id="IPR036890">
    <property type="entry name" value="HATPase_C_sf"/>
</dbReference>
<feature type="domain" description="Phage shock protein PspC N-terminal" evidence="6">
    <location>
        <begin position="9"/>
        <end position="62"/>
    </location>
</feature>
<feature type="domain" description="Histidine kinase/HSP90-like ATPase" evidence="5">
    <location>
        <begin position="292"/>
        <end position="379"/>
    </location>
</feature>
<evidence type="ECO:0000256" key="4">
    <source>
        <dbReference type="SAM" id="Phobius"/>
    </source>
</evidence>
<keyword evidence="8" id="KW-1185">Reference proteome</keyword>
<dbReference type="Pfam" id="PF04024">
    <property type="entry name" value="PspC"/>
    <property type="match status" value="1"/>
</dbReference>
<dbReference type="Gene3D" id="3.30.565.10">
    <property type="entry name" value="Histidine kinase-like ATPase, C-terminal domain"/>
    <property type="match status" value="1"/>
</dbReference>
<evidence type="ECO:0000259" key="5">
    <source>
        <dbReference type="Pfam" id="PF02518"/>
    </source>
</evidence>
<keyword evidence="4" id="KW-0472">Membrane</keyword>
<evidence type="ECO:0000256" key="1">
    <source>
        <dbReference type="ARBA" id="ARBA00022679"/>
    </source>
</evidence>
<dbReference type="InterPro" id="IPR003594">
    <property type="entry name" value="HATPase_dom"/>
</dbReference>
<dbReference type="PANTHER" id="PTHR24421:SF61">
    <property type="entry name" value="OXYGEN SENSOR HISTIDINE KINASE NREB"/>
    <property type="match status" value="1"/>
</dbReference>
<dbReference type="RefSeq" id="WP_305001345.1">
    <property type="nucleotide sequence ID" value="NZ_JAUQUB010000001.1"/>
</dbReference>
<proteinExistence type="predicted"/>
<feature type="transmembrane region" description="Helical" evidence="4">
    <location>
        <begin position="80"/>
        <end position="100"/>
    </location>
</feature>
<evidence type="ECO:0000256" key="3">
    <source>
        <dbReference type="ARBA" id="ARBA00023012"/>
    </source>
</evidence>
<dbReference type="SUPFAM" id="SSF55874">
    <property type="entry name" value="ATPase domain of HSP90 chaperone/DNA topoisomerase II/histidine kinase"/>
    <property type="match status" value="1"/>
</dbReference>
<keyword evidence="4" id="KW-1133">Transmembrane helix</keyword>
<feature type="transmembrane region" description="Helical" evidence="4">
    <location>
        <begin position="137"/>
        <end position="157"/>
    </location>
</feature>
<keyword evidence="2" id="KW-0418">Kinase</keyword>
<accession>A0ABT9BIT2</accession>
<sequence length="382" mass="39479">MSTPVRPPLSRPRDVLVGGVCLGMARHLGWSVRSVRVLAVALAVAGGAGILLYLWLWALVPLDEPVPGEEPGIRRRVPGAALAVGVAGAGALAAAILAPVDQRPLTSALLVVALGAGAAVAWSLGLDRSDPGRSVRYGVWVRSIAVALLILTGVVALVSRPSALNAVLGVGMVVLAVGVLAAPRAVALMTDLQDARTARVREEQRAEIAAHLHDSVLQTLALIQNRAGASSEVARIARAQERELREWLFAGDDPLVADLAAELREVAAAIELDYPARIEVVAAGESVSASPALVAAAREAMLNAARHAGGEVSVYVETSDAATDVFVRDRGAGVDLDTLPGDRLGIRESIIGRMTRAGGTATVRPGAGGGTEVHLHLEETSD</sequence>
<evidence type="ECO:0000313" key="8">
    <source>
        <dbReference type="Proteomes" id="UP001241072"/>
    </source>
</evidence>
<dbReference type="Proteomes" id="UP001241072">
    <property type="component" value="Unassembled WGS sequence"/>
</dbReference>
<dbReference type="InterPro" id="IPR007168">
    <property type="entry name" value="Phageshock_PspC_N"/>
</dbReference>
<dbReference type="EMBL" id="JAUQUB010000001">
    <property type="protein sequence ID" value="MDO7880920.1"/>
    <property type="molecule type" value="Genomic_DNA"/>
</dbReference>
<keyword evidence="3" id="KW-0902">Two-component regulatory system</keyword>
<feature type="transmembrane region" description="Helical" evidence="4">
    <location>
        <begin position="37"/>
        <end position="60"/>
    </location>
</feature>
<evidence type="ECO:0000259" key="6">
    <source>
        <dbReference type="Pfam" id="PF04024"/>
    </source>
</evidence>
<keyword evidence="4" id="KW-0812">Transmembrane</keyword>
<feature type="transmembrane region" description="Helical" evidence="4">
    <location>
        <begin position="106"/>
        <end position="125"/>
    </location>
</feature>
<dbReference type="CDD" id="cd16917">
    <property type="entry name" value="HATPase_UhpB-NarQ-NarX-like"/>
    <property type="match status" value="1"/>
</dbReference>
<comment type="caution">
    <text evidence="7">The sequence shown here is derived from an EMBL/GenBank/DDBJ whole genome shotgun (WGS) entry which is preliminary data.</text>
</comment>
<evidence type="ECO:0000313" key="7">
    <source>
        <dbReference type="EMBL" id="MDO7880920.1"/>
    </source>
</evidence>
<protein>
    <submittedName>
        <fullName evidence="7">PspC domain-containing protein</fullName>
    </submittedName>
</protein>
<dbReference type="PANTHER" id="PTHR24421">
    <property type="entry name" value="NITRATE/NITRITE SENSOR PROTEIN NARX-RELATED"/>
    <property type="match status" value="1"/>
</dbReference>
<keyword evidence="1" id="KW-0808">Transferase</keyword>
<dbReference type="Pfam" id="PF02518">
    <property type="entry name" value="HATPase_c"/>
    <property type="match status" value="1"/>
</dbReference>
<organism evidence="7 8">
    <name type="scientific">Antiquaquibacter soli</name>
    <dbReference type="NCBI Taxonomy" id="3064523"/>
    <lineage>
        <taxon>Bacteria</taxon>
        <taxon>Bacillati</taxon>
        <taxon>Actinomycetota</taxon>
        <taxon>Actinomycetes</taxon>
        <taxon>Micrococcales</taxon>
        <taxon>Microbacteriaceae</taxon>
        <taxon>Antiquaquibacter</taxon>
    </lineage>
</organism>
<dbReference type="InterPro" id="IPR050482">
    <property type="entry name" value="Sensor_HK_TwoCompSys"/>
</dbReference>
<evidence type="ECO:0000256" key="2">
    <source>
        <dbReference type="ARBA" id="ARBA00022777"/>
    </source>
</evidence>
<reference evidence="7 8" key="1">
    <citation type="submission" date="2023-07" db="EMBL/GenBank/DDBJ databases">
        <title>Protaetiibacter sp. nov WY-16 isolated from soil.</title>
        <authorList>
            <person name="Liu B."/>
            <person name="Wan Y."/>
        </authorList>
    </citation>
    <scope>NUCLEOTIDE SEQUENCE [LARGE SCALE GENOMIC DNA]</scope>
    <source>
        <strain evidence="7 8">WY-16</strain>
    </source>
</reference>
<feature type="transmembrane region" description="Helical" evidence="4">
    <location>
        <begin position="163"/>
        <end position="182"/>
    </location>
</feature>
<gene>
    <name evidence="7" type="ORF">Q5716_01630</name>
</gene>
<name>A0ABT9BIT2_9MICO</name>